<feature type="compositionally biased region" description="Pro residues" evidence="1">
    <location>
        <begin position="32"/>
        <end position="45"/>
    </location>
</feature>
<protein>
    <submittedName>
        <fullName evidence="2">Uncharacterized protein</fullName>
    </submittedName>
</protein>
<dbReference type="EMBL" id="CADEAL010000112">
    <property type="protein sequence ID" value="CAB1414526.1"/>
    <property type="molecule type" value="Genomic_DNA"/>
</dbReference>
<evidence type="ECO:0000313" key="2">
    <source>
        <dbReference type="EMBL" id="CAB1414526.1"/>
    </source>
</evidence>
<proteinExistence type="predicted"/>
<comment type="caution">
    <text evidence="2">The sequence shown here is derived from an EMBL/GenBank/DDBJ whole genome shotgun (WGS) entry which is preliminary data.</text>
</comment>
<sequence length="164" mass="17553">MTVVSSGNVVSALLGPSCQLRGRVRGGRSYEPPLPPPPPPPPPLSIPQVKVLQGVADVRSSQRYMTYYSSRPLVGLGASLMPAGSRMELPGAPLPFIPPENYTARTATGAVPHLVTSSPSGSHGRADRRPGHPWCPFARSPIPLREPLTHTQASRKNEPAMQKR</sequence>
<dbReference type="AlphaFoldDB" id="A0A9N7Y6F9"/>
<keyword evidence="3" id="KW-1185">Reference proteome</keyword>
<evidence type="ECO:0000256" key="1">
    <source>
        <dbReference type="SAM" id="MobiDB-lite"/>
    </source>
</evidence>
<organism evidence="2 3">
    <name type="scientific">Pleuronectes platessa</name>
    <name type="common">European plaice</name>
    <dbReference type="NCBI Taxonomy" id="8262"/>
    <lineage>
        <taxon>Eukaryota</taxon>
        <taxon>Metazoa</taxon>
        <taxon>Chordata</taxon>
        <taxon>Craniata</taxon>
        <taxon>Vertebrata</taxon>
        <taxon>Euteleostomi</taxon>
        <taxon>Actinopterygii</taxon>
        <taxon>Neopterygii</taxon>
        <taxon>Teleostei</taxon>
        <taxon>Neoteleostei</taxon>
        <taxon>Acanthomorphata</taxon>
        <taxon>Carangaria</taxon>
        <taxon>Pleuronectiformes</taxon>
        <taxon>Pleuronectoidei</taxon>
        <taxon>Pleuronectidae</taxon>
        <taxon>Pleuronectes</taxon>
    </lineage>
</organism>
<feature type="region of interest" description="Disordered" evidence="1">
    <location>
        <begin position="115"/>
        <end position="164"/>
    </location>
</feature>
<dbReference type="Proteomes" id="UP001153269">
    <property type="component" value="Unassembled WGS sequence"/>
</dbReference>
<feature type="region of interest" description="Disordered" evidence="1">
    <location>
        <begin position="21"/>
        <end position="45"/>
    </location>
</feature>
<reference evidence="2" key="1">
    <citation type="submission" date="2020-03" db="EMBL/GenBank/DDBJ databases">
        <authorList>
            <person name="Weist P."/>
        </authorList>
    </citation>
    <scope>NUCLEOTIDE SEQUENCE</scope>
</reference>
<accession>A0A9N7Y6F9</accession>
<name>A0A9N7Y6F9_PLEPL</name>
<gene>
    <name evidence="2" type="ORF">PLEPLA_LOCUS2235</name>
</gene>
<evidence type="ECO:0000313" key="3">
    <source>
        <dbReference type="Proteomes" id="UP001153269"/>
    </source>
</evidence>